<feature type="transmembrane region" description="Helical" evidence="6">
    <location>
        <begin position="429"/>
        <end position="447"/>
    </location>
</feature>
<sequence length="606" mass="65115">MRIGRQFAQVSLSTLSRPILSTPLPPSRLSGLFRRKSLDDILHNPPADAEGHGGPAGGLERHLTVRDLTALGIAAVIGAGIFSTIGNASHDGGPAVSLLFVFTAIACAFSALCYAQFAATIPVSGSAYTYAYASFGELTAWIIGWALIMEYAVGNIVVAISWSDYFTGLLSGVGVNVPIWLTMGMQSAHKYYNEVLALMQAGKPLSEASAAQLEGYKAWSAAPEIGGGLRLVLDLPAGLITLAITALVYVGIKESKNASNLLVALKLVVVAVVILVGAFYVQPENWSPFAPNGIGGVLKGVSAVFFAYIGFDAISTTAEECKNPQRDLPRAMIYALIICTILYVIITLILTGMVNYKELAVGDPLAYVFNKVGVKWLGGVVAVSAVLAMASVLLVFQIGQPRIWMTMSRDGLLPPVFSRVHPKFHTPSFSTIVTGFFVGVPAMLLNMDLVIDLTSIGTLFAFALVCGGILIIDPHGQSNARFKVPYINGQFLVPLVLLVGAGLLFMYNQAGIREFTQAFSSYEEGRHYIPMLVFFGFCLGLAWLSFRKKLSLLPTLGLLTNLYLMTQLGINNWLLFFGWLVIGLALYFNYGFKHSKLGLKKAAAVS</sequence>
<feature type="transmembrane region" description="Helical" evidence="6">
    <location>
        <begin position="68"/>
        <end position="86"/>
    </location>
</feature>
<evidence type="ECO:0000313" key="8">
    <source>
        <dbReference type="EMBL" id="AHJ99696.1"/>
    </source>
</evidence>
<dbReference type="Proteomes" id="UP000019423">
    <property type="component" value="Chromosome"/>
</dbReference>
<dbReference type="PATRIC" id="fig|1227739.3.peg.4249"/>
<protein>
    <submittedName>
        <fullName evidence="8">Amino acid permease-associated protein</fullName>
    </submittedName>
</protein>
<dbReference type="Pfam" id="PF13520">
    <property type="entry name" value="AA_permease_2"/>
    <property type="match status" value="1"/>
</dbReference>
<dbReference type="InterPro" id="IPR002293">
    <property type="entry name" value="AA/rel_permease1"/>
</dbReference>
<dbReference type="STRING" id="1227739.Hsw_4101"/>
<keyword evidence="9" id="KW-1185">Reference proteome</keyword>
<dbReference type="HOGENOM" id="CLU_007946_15_12_10"/>
<name>W8FAN0_9BACT</name>
<evidence type="ECO:0000256" key="1">
    <source>
        <dbReference type="ARBA" id="ARBA00004141"/>
    </source>
</evidence>
<feature type="transmembrane region" description="Helical" evidence="6">
    <location>
        <begin position="138"/>
        <end position="158"/>
    </location>
</feature>
<feature type="transmembrane region" description="Helical" evidence="6">
    <location>
        <begin position="293"/>
        <end position="311"/>
    </location>
</feature>
<evidence type="ECO:0000256" key="6">
    <source>
        <dbReference type="SAM" id="Phobius"/>
    </source>
</evidence>
<evidence type="ECO:0000259" key="7">
    <source>
        <dbReference type="Pfam" id="PF13906"/>
    </source>
</evidence>
<reference evidence="8 9" key="1">
    <citation type="submission" date="2014-01" db="EMBL/GenBank/DDBJ databases">
        <title>Complete genome sequence of ionizing-radiation resistance bacterium Hymenobacter swuensis DY53.</title>
        <authorList>
            <person name="Jung J.-H."/>
            <person name="Jeong S.-W."/>
            <person name="Joe M.-H."/>
            <person name="Cho y.-j."/>
            <person name="Kim M.-K."/>
            <person name="Lim S.-Y."/>
        </authorList>
    </citation>
    <scope>NUCLEOTIDE SEQUENCE [LARGE SCALE GENOMIC DNA]</scope>
    <source>
        <strain evidence="8 9">DY53</strain>
    </source>
</reference>
<accession>W8FAN0</accession>
<dbReference type="PIRSF" id="PIRSF006060">
    <property type="entry name" value="AA_transporter"/>
    <property type="match status" value="1"/>
</dbReference>
<dbReference type="PANTHER" id="PTHR43243:SF4">
    <property type="entry name" value="CATIONIC AMINO ACID TRANSPORTER 4"/>
    <property type="match status" value="1"/>
</dbReference>
<dbReference type="InterPro" id="IPR029485">
    <property type="entry name" value="CAT_C"/>
</dbReference>
<dbReference type="EMBL" id="CP007145">
    <property type="protein sequence ID" value="AHJ99696.1"/>
    <property type="molecule type" value="Genomic_DNA"/>
</dbReference>
<dbReference type="Pfam" id="PF13906">
    <property type="entry name" value="AA_permease_C"/>
    <property type="match status" value="1"/>
</dbReference>
<gene>
    <name evidence="8" type="ORF">Hsw_4101</name>
</gene>
<feature type="transmembrane region" description="Helical" evidence="6">
    <location>
        <begin position="235"/>
        <end position="252"/>
    </location>
</feature>
<feature type="transmembrane region" description="Helical" evidence="6">
    <location>
        <begin position="576"/>
        <end position="592"/>
    </location>
</feature>
<feature type="transmembrane region" description="Helical" evidence="6">
    <location>
        <begin position="261"/>
        <end position="281"/>
    </location>
</feature>
<evidence type="ECO:0000256" key="5">
    <source>
        <dbReference type="ARBA" id="ARBA00023136"/>
    </source>
</evidence>
<keyword evidence="4 6" id="KW-1133">Transmembrane helix</keyword>
<feature type="transmembrane region" description="Helical" evidence="6">
    <location>
        <begin position="332"/>
        <end position="356"/>
    </location>
</feature>
<dbReference type="GO" id="GO:0015171">
    <property type="term" value="F:amino acid transmembrane transporter activity"/>
    <property type="evidence" value="ECO:0007669"/>
    <property type="project" value="TreeGrafter"/>
</dbReference>
<evidence type="ECO:0000256" key="4">
    <source>
        <dbReference type="ARBA" id="ARBA00022989"/>
    </source>
</evidence>
<keyword evidence="5 6" id="KW-0472">Membrane</keyword>
<feature type="transmembrane region" description="Helical" evidence="6">
    <location>
        <begin position="484"/>
        <end position="507"/>
    </location>
</feature>
<dbReference type="AlphaFoldDB" id="W8FAN0"/>
<evidence type="ECO:0000256" key="3">
    <source>
        <dbReference type="ARBA" id="ARBA00022692"/>
    </source>
</evidence>
<feature type="transmembrane region" description="Helical" evidence="6">
    <location>
        <begin position="98"/>
        <end position="118"/>
    </location>
</feature>
<feature type="transmembrane region" description="Helical" evidence="6">
    <location>
        <begin position="453"/>
        <end position="472"/>
    </location>
</feature>
<organism evidence="8 9">
    <name type="scientific">Hymenobacter swuensis DY53</name>
    <dbReference type="NCBI Taxonomy" id="1227739"/>
    <lineage>
        <taxon>Bacteria</taxon>
        <taxon>Pseudomonadati</taxon>
        <taxon>Bacteroidota</taxon>
        <taxon>Cytophagia</taxon>
        <taxon>Cytophagales</taxon>
        <taxon>Hymenobacteraceae</taxon>
        <taxon>Hymenobacter</taxon>
    </lineage>
</organism>
<feature type="transmembrane region" description="Helical" evidence="6">
    <location>
        <begin position="376"/>
        <end position="399"/>
    </location>
</feature>
<feature type="transmembrane region" description="Helical" evidence="6">
    <location>
        <begin position="165"/>
        <end position="183"/>
    </location>
</feature>
<proteinExistence type="predicted"/>
<evidence type="ECO:0000313" key="9">
    <source>
        <dbReference type="Proteomes" id="UP000019423"/>
    </source>
</evidence>
<dbReference type="KEGG" id="hsw:Hsw_4101"/>
<keyword evidence="3 6" id="KW-0812">Transmembrane</keyword>
<dbReference type="GO" id="GO:0016020">
    <property type="term" value="C:membrane"/>
    <property type="evidence" value="ECO:0007669"/>
    <property type="project" value="UniProtKB-SubCell"/>
</dbReference>
<feature type="transmembrane region" description="Helical" evidence="6">
    <location>
        <begin position="527"/>
        <end position="544"/>
    </location>
</feature>
<dbReference type="PANTHER" id="PTHR43243">
    <property type="entry name" value="INNER MEMBRANE TRANSPORTER YGJI-RELATED"/>
    <property type="match status" value="1"/>
</dbReference>
<evidence type="ECO:0000256" key="2">
    <source>
        <dbReference type="ARBA" id="ARBA00022448"/>
    </source>
</evidence>
<dbReference type="eggNOG" id="COG0531">
    <property type="taxonomic scope" value="Bacteria"/>
</dbReference>
<feature type="domain" description="Cationic amino acid transporter C-terminal" evidence="7">
    <location>
        <begin position="552"/>
        <end position="595"/>
    </location>
</feature>
<comment type="subcellular location">
    <subcellularLocation>
        <location evidence="1">Membrane</location>
        <topology evidence="1">Multi-pass membrane protein</topology>
    </subcellularLocation>
</comment>
<keyword evidence="2" id="KW-0813">Transport</keyword>
<dbReference type="Gene3D" id="1.20.1740.10">
    <property type="entry name" value="Amino acid/polyamine transporter I"/>
    <property type="match status" value="1"/>
</dbReference>